<feature type="compositionally biased region" description="Low complexity" evidence="3">
    <location>
        <begin position="625"/>
        <end position="650"/>
    </location>
</feature>
<dbReference type="SUPFAM" id="SSF50969">
    <property type="entry name" value="YVTN repeat-like/Quinoprotein amine dehydrogenase"/>
    <property type="match status" value="1"/>
</dbReference>
<feature type="region of interest" description="Disordered" evidence="3">
    <location>
        <begin position="1428"/>
        <end position="1450"/>
    </location>
</feature>
<reference evidence="7" key="1">
    <citation type="submission" date="2023-10" db="EMBL/GenBank/DDBJ databases">
        <authorList>
            <person name="Noh H."/>
        </authorList>
    </citation>
    <scope>NUCLEOTIDE SEQUENCE</scope>
    <source>
        <strain evidence="7">DUCC4014</strain>
    </source>
</reference>
<dbReference type="RefSeq" id="XP_062623450.1">
    <property type="nucleotide sequence ID" value="XM_062767466.1"/>
</dbReference>
<dbReference type="EMBL" id="CP086714">
    <property type="protein sequence ID" value="WOO77418.1"/>
    <property type="molecule type" value="Genomic_DNA"/>
</dbReference>
<dbReference type="InterPro" id="IPR036028">
    <property type="entry name" value="SH3-like_dom_sf"/>
</dbReference>
<evidence type="ECO:0000256" key="4">
    <source>
        <dbReference type="SAM" id="Phobius"/>
    </source>
</evidence>
<dbReference type="SMART" id="SM00326">
    <property type="entry name" value="SH3"/>
    <property type="match status" value="1"/>
</dbReference>
<evidence type="ECO:0000313" key="7">
    <source>
        <dbReference type="EMBL" id="WOO77418.1"/>
    </source>
</evidence>
<evidence type="ECO:0000256" key="2">
    <source>
        <dbReference type="PROSITE-ProRule" id="PRU00192"/>
    </source>
</evidence>
<dbReference type="Pfam" id="PF12768">
    <property type="entry name" value="Rax2"/>
    <property type="match status" value="1"/>
</dbReference>
<dbReference type="PROSITE" id="PS50002">
    <property type="entry name" value="SH3"/>
    <property type="match status" value="1"/>
</dbReference>
<evidence type="ECO:0000259" key="6">
    <source>
        <dbReference type="PROSITE" id="PS50002"/>
    </source>
</evidence>
<dbReference type="Gene3D" id="2.30.30.40">
    <property type="entry name" value="SH3 Domains"/>
    <property type="match status" value="1"/>
</dbReference>
<evidence type="ECO:0000256" key="5">
    <source>
        <dbReference type="SAM" id="SignalP"/>
    </source>
</evidence>
<dbReference type="InterPro" id="IPR011043">
    <property type="entry name" value="Gal_Oxase/kelch_b-propeller"/>
</dbReference>
<dbReference type="InterPro" id="IPR048266">
    <property type="entry name" value="Rax2-like_second"/>
</dbReference>
<dbReference type="PROSITE" id="PS51318">
    <property type="entry name" value="TAT"/>
    <property type="match status" value="1"/>
</dbReference>
<keyword evidence="5" id="KW-0732">Signal</keyword>
<feature type="compositionally biased region" description="Low complexity" evidence="3">
    <location>
        <begin position="593"/>
        <end position="604"/>
    </location>
</feature>
<dbReference type="PANTHER" id="PTHR31778:SF2">
    <property type="entry name" value="BUD SITE SELECTION PROTEIN RAX2"/>
    <property type="match status" value="1"/>
</dbReference>
<name>A0AAF0Y025_9TREE</name>
<dbReference type="Proteomes" id="UP000827549">
    <property type="component" value="Chromosome 1"/>
</dbReference>
<keyword evidence="4" id="KW-0812">Transmembrane</keyword>
<accession>A0AAF0Y025</accession>
<feature type="region of interest" description="Disordered" evidence="3">
    <location>
        <begin position="593"/>
        <end position="650"/>
    </location>
</feature>
<dbReference type="Pfam" id="PF00018">
    <property type="entry name" value="SH3_1"/>
    <property type="match status" value="1"/>
</dbReference>
<proteinExistence type="predicted"/>
<dbReference type="InterPro" id="IPR001452">
    <property type="entry name" value="SH3_domain"/>
</dbReference>
<sequence>MPRNPPRRRLGAFAAAAAAALVTTPSALAASAAPSTAPNVDFGRMGSVGFGGAFAGLDWFTAQSAFASSSSSGGESAPHFATDGGTLLVHNPDGTISLLGNTNPGGSITALCYSNSPDNGTLYIGGTFSSFASTSSSNVVAYSLSSSKFSALGTGLTGPVNTLYCDDSNHEVWVGGSFTDPLASGTPGNVARWSTQSSAWSAVPFGGFNGLVRSIAPSPNGASLYFGGDFTTQYADNAGNTTNPLTQLISVPNAPVDTVTTGNSGFLTPYTIPTSASQYGGLRIDATPAAPGSDANVLLCPGTGSWQAQSGSTAVINILSNGYLRGQGVRVANDIAGGIGTTSFTLTTLPDNTVVPLIYTDPATGQNSTCSGSCPLSTNSSVHAQDYLFADGSRELTGLQFTLDGYQGSQAALDYIQLLSDGAYASAVASDNTGLCGESKSGVQSVGAWQDQNAPTAIPGTTTGYTVAEVPTNAVTETSLTLYTWVGSTGYYDMFLVVPGCAQLGDCASRTTVDVTIFPQEGVPYTTTVDQNVQDDSLIRIYSGLVNASTAAFSPTVTVALPANPAPIAGDHYVVVANGVSMTLTGLQTAPVPSASGATTTGAPGQTGVSGGVSGAPGATGTGATGVTTGADGSITPLGPSGTATGTASGTLISGSATATSASPSTTSGVPVLLPNTTREAFGVFEWVRTTNLKATSLLPNNTETALTKLAFSLDAARNASGGTHFSVASVLPVNNTAFVSGSFSASNYSNVVGVDTSSGAPVGLANGGLNGAVNTAAVVSGSIYFGGNFTGTQSSTSGLSHIARYDPVAKAWDSVAGGVDGPVTQLLGVPGGLVVVGPFNHVVFSNGSSFATGGFAVYNATTSQWNTGGILYGNGTAIGSSGPQTFVAGQFVGASSNSVGGVASLVTNKDGTASIESLNGVSFSNAGSAPPPPAPPTRRSITGWLAHVARSNAHLAARATAVPIPPRPALAPATLTGAFYTNSSASGKPDITILGGNFTQGSGPTEVSGVAFQTNNGPLTGPNPPVSGIVRALNVVKDTLWVGGSDISANGLGGGLLRYDLATGQWLNSGLAALTAAGGSNITINQIKTRTNTDTVVVAGNFANAGSDSCAAVCFYTGGRWDRLGTGLSSGEVTSIDFGDNQYGTLVAGGSFVVGSDNVYAATYTFANQSWTPLPGLPGPVNSIVFNDRNVSNIFATGYNAGDRTPYLQRWDGHSWSNQNSSALLDGTVIQNLAFVPVKQAHAAAGAIENNRMLMASGDVFLANTGNVSSALFDGASWHPYLVGSTAAGTLGAASSLFWSHSSIDFSLAKYLARGIVVLVAMAIATGLILLLILLILLVAYCLRRRERNQQPSEVYDKDGSDVSSTHQFMLNSVQTALERSLIPGAQHPSQPERAHVSEFGAGPSTLAGAGAVAGATGLAAGAAATHSATHLTPTPTYGSRPESDQSHYVDAEQGPEYLHEPGSLEGSDEGRETIMRYDFFGPELQTGELPMRTGQRIIILDDEQSDEWWYARDPATGQEGVVPATYVL</sequence>
<dbReference type="InterPro" id="IPR024982">
    <property type="entry name" value="Rax2-like_C"/>
</dbReference>
<keyword evidence="8" id="KW-1185">Reference proteome</keyword>
<keyword evidence="4" id="KW-0472">Membrane</keyword>
<feature type="chain" id="PRO_5042089533" evidence="5">
    <location>
        <begin position="30"/>
        <end position="1530"/>
    </location>
</feature>
<feature type="transmembrane region" description="Helical" evidence="4">
    <location>
        <begin position="1312"/>
        <end position="1342"/>
    </location>
</feature>
<dbReference type="InterPro" id="IPR011044">
    <property type="entry name" value="Quino_amine_DH_bsu"/>
</dbReference>
<gene>
    <name evidence="7" type="primary">rax2</name>
    <name evidence="7" type="ORF">LOC62_01G000997</name>
</gene>
<evidence type="ECO:0000256" key="3">
    <source>
        <dbReference type="SAM" id="MobiDB-lite"/>
    </source>
</evidence>
<keyword evidence="4" id="KW-1133">Transmembrane helix</keyword>
<feature type="domain" description="SH3" evidence="6">
    <location>
        <begin position="1470"/>
        <end position="1530"/>
    </location>
</feature>
<dbReference type="Pfam" id="PF20842">
    <property type="entry name" value="Rax2_2"/>
    <property type="match status" value="1"/>
</dbReference>
<dbReference type="InterPro" id="IPR006311">
    <property type="entry name" value="TAT_signal"/>
</dbReference>
<dbReference type="PANTHER" id="PTHR31778">
    <property type="entry name" value="BUD SITE SELECTION PROTEIN RAX2"/>
    <property type="match status" value="1"/>
</dbReference>
<evidence type="ECO:0000313" key="8">
    <source>
        <dbReference type="Proteomes" id="UP000827549"/>
    </source>
</evidence>
<feature type="compositionally biased region" description="Low complexity" evidence="3">
    <location>
        <begin position="1428"/>
        <end position="1438"/>
    </location>
</feature>
<evidence type="ECO:0000256" key="1">
    <source>
        <dbReference type="ARBA" id="ARBA00022443"/>
    </source>
</evidence>
<dbReference type="SUPFAM" id="SSF50965">
    <property type="entry name" value="Galactose oxidase, central domain"/>
    <property type="match status" value="1"/>
</dbReference>
<dbReference type="GeneID" id="87804255"/>
<protein>
    <submittedName>
        <fullName evidence="7">Polarized growth protein rax2</fullName>
    </submittedName>
</protein>
<feature type="compositionally biased region" description="Gly residues" evidence="3">
    <location>
        <begin position="608"/>
        <end position="624"/>
    </location>
</feature>
<feature type="signal peptide" evidence="5">
    <location>
        <begin position="1"/>
        <end position="29"/>
    </location>
</feature>
<dbReference type="SUPFAM" id="SSF50044">
    <property type="entry name" value="SH3-domain"/>
    <property type="match status" value="1"/>
</dbReference>
<dbReference type="InterPro" id="IPR048265">
    <property type="entry name" value="Rax2-like_third"/>
</dbReference>
<dbReference type="GO" id="GO:1902929">
    <property type="term" value="C:plasma membrane of growing cell tip"/>
    <property type="evidence" value="ECO:0007669"/>
    <property type="project" value="TreeGrafter"/>
</dbReference>
<dbReference type="Pfam" id="PF20843">
    <property type="entry name" value="Rax2_3"/>
    <property type="match status" value="1"/>
</dbReference>
<keyword evidence="1 2" id="KW-0728">SH3 domain</keyword>
<organism evidence="7 8">
    <name type="scientific">Vanrija pseudolonga</name>
    <dbReference type="NCBI Taxonomy" id="143232"/>
    <lineage>
        <taxon>Eukaryota</taxon>
        <taxon>Fungi</taxon>
        <taxon>Dikarya</taxon>
        <taxon>Basidiomycota</taxon>
        <taxon>Agaricomycotina</taxon>
        <taxon>Tremellomycetes</taxon>
        <taxon>Trichosporonales</taxon>
        <taxon>Trichosporonaceae</taxon>
        <taxon>Vanrija</taxon>
    </lineage>
</organism>